<evidence type="ECO:0000313" key="8">
    <source>
        <dbReference type="EMBL" id="MFC7241624.1"/>
    </source>
</evidence>
<evidence type="ECO:0000256" key="2">
    <source>
        <dbReference type="ARBA" id="ARBA00012662"/>
    </source>
</evidence>
<dbReference type="RefSeq" id="WP_376805319.1">
    <property type="nucleotide sequence ID" value="NZ_JBHTAC010000003.1"/>
</dbReference>
<evidence type="ECO:0000256" key="3">
    <source>
        <dbReference type="ARBA" id="ARBA00022729"/>
    </source>
</evidence>
<sequence>MTERPNPIGSGDETVYHPFGLFLHFGLNTFHGKEWSDGTLDPATFDPSDLDAGRWVDVAQQAGAKYLVLTAKHHDGFCLWQTDTTAYSVTSSPWRGGRGDVVGELAEACRVAGMPLGLYLSLPSPAFAPATSPRPHSSGSPRSTCRKWTESPAHLPPPLARQPPGRGWARRERA</sequence>
<evidence type="ECO:0000256" key="4">
    <source>
        <dbReference type="ARBA" id="ARBA00022801"/>
    </source>
</evidence>
<dbReference type="EMBL" id="JBHTAC010000003">
    <property type="protein sequence ID" value="MFC7241624.1"/>
    <property type="molecule type" value="Genomic_DNA"/>
</dbReference>
<feature type="region of interest" description="Disordered" evidence="6">
    <location>
        <begin position="129"/>
        <end position="174"/>
    </location>
</feature>
<evidence type="ECO:0000313" key="9">
    <source>
        <dbReference type="Proteomes" id="UP001596392"/>
    </source>
</evidence>
<name>A0ABW2GTD7_9ACTN</name>
<protein>
    <recommendedName>
        <fullName evidence="2">alpha-L-fucosidase</fullName>
        <ecNumber evidence="2">3.2.1.51</ecNumber>
    </recommendedName>
</protein>
<dbReference type="SMART" id="SM00812">
    <property type="entry name" value="Alpha_L_fucos"/>
    <property type="match status" value="1"/>
</dbReference>
<reference evidence="9" key="1">
    <citation type="journal article" date="2019" name="Int. J. Syst. Evol. Microbiol.">
        <title>The Global Catalogue of Microorganisms (GCM) 10K type strain sequencing project: providing services to taxonomists for standard genome sequencing and annotation.</title>
        <authorList>
            <consortium name="The Broad Institute Genomics Platform"/>
            <consortium name="The Broad Institute Genome Sequencing Center for Infectious Disease"/>
            <person name="Wu L."/>
            <person name="Ma J."/>
        </authorList>
    </citation>
    <scope>NUCLEOTIDE SEQUENCE [LARGE SCALE GENOMIC DNA]</scope>
    <source>
        <strain evidence="9">CGMCC 1.9106</strain>
    </source>
</reference>
<proteinExistence type="inferred from homology"/>
<evidence type="ECO:0000256" key="6">
    <source>
        <dbReference type="SAM" id="MobiDB-lite"/>
    </source>
</evidence>
<keyword evidence="4" id="KW-0378">Hydrolase</keyword>
<organism evidence="8 9">
    <name type="scientific">Catellatospora aurea</name>
    <dbReference type="NCBI Taxonomy" id="1337874"/>
    <lineage>
        <taxon>Bacteria</taxon>
        <taxon>Bacillati</taxon>
        <taxon>Actinomycetota</taxon>
        <taxon>Actinomycetes</taxon>
        <taxon>Micromonosporales</taxon>
        <taxon>Micromonosporaceae</taxon>
        <taxon>Catellatospora</taxon>
    </lineage>
</organism>
<dbReference type="EC" id="3.2.1.51" evidence="2"/>
<feature type="compositionally biased region" description="Low complexity" evidence="6">
    <location>
        <begin position="133"/>
        <end position="143"/>
    </location>
</feature>
<dbReference type="InterPro" id="IPR057739">
    <property type="entry name" value="Glyco_hydro_29_N"/>
</dbReference>
<dbReference type="InterPro" id="IPR000933">
    <property type="entry name" value="Glyco_hydro_29"/>
</dbReference>
<dbReference type="InterPro" id="IPR017853">
    <property type="entry name" value="GH"/>
</dbReference>
<evidence type="ECO:0000259" key="7">
    <source>
        <dbReference type="Pfam" id="PF01120"/>
    </source>
</evidence>
<dbReference type="PANTHER" id="PTHR10030:SF37">
    <property type="entry name" value="ALPHA-L-FUCOSIDASE-RELATED"/>
    <property type="match status" value="1"/>
</dbReference>
<comment type="similarity">
    <text evidence="1">Belongs to the glycosyl hydrolase 29 family.</text>
</comment>
<dbReference type="Pfam" id="PF01120">
    <property type="entry name" value="Alpha_L_fucos"/>
    <property type="match status" value="1"/>
</dbReference>
<accession>A0ABW2GTD7</accession>
<dbReference type="Proteomes" id="UP001596392">
    <property type="component" value="Unassembled WGS sequence"/>
</dbReference>
<feature type="domain" description="Glycoside hydrolase family 29 N-terminal" evidence="7">
    <location>
        <begin position="44"/>
        <end position="126"/>
    </location>
</feature>
<gene>
    <name evidence="8" type="ORF">ACFQO7_03930</name>
</gene>
<keyword evidence="3" id="KW-0732">Signal</keyword>
<dbReference type="SUPFAM" id="SSF51445">
    <property type="entry name" value="(Trans)glycosidases"/>
    <property type="match status" value="1"/>
</dbReference>
<keyword evidence="5" id="KW-0326">Glycosidase</keyword>
<evidence type="ECO:0000256" key="1">
    <source>
        <dbReference type="ARBA" id="ARBA00007951"/>
    </source>
</evidence>
<comment type="caution">
    <text evidence="8">The sequence shown here is derived from an EMBL/GenBank/DDBJ whole genome shotgun (WGS) entry which is preliminary data.</text>
</comment>
<dbReference type="Gene3D" id="3.20.20.80">
    <property type="entry name" value="Glycosidases"/>
    <property type="match status" value="1"/>
</dbReference>
<evidence type="ECO:0000256" key="5">
    <source>
        <dbReference type="ARBA" id="ARBA00023295"/>
    </source>
</evidence>
<dbReference type="PANTHER" id="PTHR10030">
    <property type="entry name" value="ALPHA-L-FUCOSIDASE"/>
    <property type="match status" value="1"/>
</dbReference>
<keyword evidence="9" id="KW-1185">Reference proteome</keyword>